<proteinExistence type="predicted"/>
<sequence>MPTPADYLALAQTERDGSALRGLARSPYPFVWQALATNPHTPPAVLVDLSKARDSAWNDNRLLRLLAEHPSANARILRVVLDAVAAKLEEGERPYAAAPALAGRPELAPEEVARLGTLRGPPPAFAAGRPCGSTPAPSRPRITLVRHRSRERIHLRARRRPRRKSAAGDSAAGG</sequence>
<dbReference type="EMBL" id="BAABHS010000011">
    <property type="protein sequence ID" value="GAA4967498.1"/>
    <property type="molecule type" value="Genomic_DNA"/>
</dbReference>
<feature type="compositionally biased region" description="Basic residues" evidence="1">
    <location>
        <begin position="144"/>
        <end position="165"/>
    </location>
</feature>
<protein>
    <submittedName>
        <fullName evidence="2">Uncharacterized protein</fullName>
    </submittedName>
</protein>
<gene>
    <name evidence="2" type="ORF">GCM10023205_35540</name>
</gene>
<keyword evidence="3" id="KW-1185">Reference proteome</keyword>
<comment type="caution">
    <text evidence="2">The sequence shown here is derived from an EMBL/GenBank/DDBJ whole genome shotgun (WGS) entry which is preliminary data.</text>
</comment>
<evidence type="ECO:0000313" key="3">
    <source>
        <dbReference type="Proteomes" id="UP001500466"/>
    </source>
</evidence>
<accession>A0ABP9HCK4</accession>
<dbReference type="Proteomes" id="UP001500466">
    <property type="component" value="Unassembled WGS sequence"/>
</dbReference>
<feature type="region of interest" description="Disordered" evidence="1">
    <location>
        <begin position="121"/>
        <end position="174"/>
    </location>
</feature>
<reference evidence="3" key="1">
    <citation type="journal article" date="2019" name="Int. J. Syst. Evol. Microbiol.">
        <title>The Global Catalogue of Microorganisms (GCM) 10K type strain sequencing project: providing services to taxonomists for standard genome sequencing and annotation.</title>
        <authorList>
            <consortium name="The Broad Institute Genomics Platform"/>
            <consortium name="The Broad Institute Genome Sequencing Center for Infectious Disease"/>
            <person name="Wu L."/>
            <person name="Ma J."/>
        </authorList>
    </citation>
    <scope>NUCLEOTIDE SEQUENCE [LARGE SCALE GENOMIC DNA]</scope>
    <source>
        <strain evidence="3">JCM 17986</strain>
    </source>
</reference>
<organism evidence="2 3">
    <name type="scientific">Yinghuangia aomiensis</name>
    <dbReference type="NCBI Taxonomy" id="676205"/>
    <lineage>
        <taxon>Bacteria</taxon>
        <taxon>Bacillati</taxon>
        <taxon>Actinomycetota</taxon>
        <taxon>Actinomycetes</taxon>
        <taxon>Kitasatosporales</taxon>
        <taxon>Streptomycetaceae</taxon>
        <taxon>Yinghuangia</taxon>
    </lineage>
</organism>
<evidence type="ECO:0000313" key="2">
    <source>
        <dbReference type="EMBL" id="GAA4967498.1"/>
    </source>
</evidence>
<name>A0ABP9HCK4_9ACTN</name>
<evidence type="ECO:0000256" key="1">
    <source>
        <dbReference type="SAM" id="MobiDB-lite"/>
    </source>
</evidence>